<sequence>MMPTNIVEQVKLFLNRRDILGAFYNKTGNTSTLEQTTQDLKGYANLNSTTVSSTTFDSLDRMLRKGDLTAPVLIKTAIRIFFSYSVSKYAVLCFCTAIMLNRLSVMSSLRSNSTNIRLPLWSKTLLHGVAALSLISAFSQILGQFGFINRLYTDDMDAYALSVYLLTILSDCIEIFISSTTNAIPLKSSDFSIWGLSLNLYIISKLPIRQQHMGDNVKLLAAVSHRLIIHVLELLHLRTYRLLADAMLNVGFFALFISRAYLNGLDFINICLIHNFFPSFAYILVILLASVGNFLKALSTGNLLRSIPLRYETLAKWWKSNSYSGEEEFNEIALSLCLLLTTNDRTVLKMFDKDTQKSVDKAAALSNSYMVSGYLNQLQSTPEDMSSQKEMTTDSQLPSFINTYLGFFQLVKAISLNYFQLLKGLVWNKNLETNRGHKSKGKKSKKKDLNRYITEKNYQKFLYKPDVKDLDSGSDPRCRVLLLPEDDLSKDYVPPKENNDIVSDEEFDNDSESQLIMEEKEELTRLSTSPVDSDNIRDLAWNLSMWSILKYEMDENNKIEGPLTRSQYGKKNSEGILADTVIERLLHQTNSSHIYRRLEVEEDKKSGFQFDFPLGDCDEMDSIDLACLICKANKRNIVTWPCRCLALCDECRNLLGYKGFGTCVSCDSDVKGYSKLNIV</sequence>
<dbReference type="GO" id="GO:0006511">
    <property type="term" value="P:ubiquitin-dependent protein catabolic process"/>
    <property type="evidence" value="ECO:0007669"/>
    <property type="project" value="TreeGrafter"/>
</dbReference>
<accession>A0AA35NLT4</accession>
<dbReference type="PANTHER" id="PTHR22696:SF1">
    <property type="entry name" value="E3 UBIQUITIN-PROTEIN LIGASE RNF26"/>
    <property type="match status" value="1"/>
</dbReference>
<keyword evidence="1" id="KW-0812">Transmembrane</keyword>
<dbReference type="GO" id="GO:0061630">
    <property type="term" value="F:ubiquitin protein ligase activity"/>
    <property type="evidence" value="ECO:0007669"/>
    <property type="project" value="TreeGrafter"/>
</dbReference>
<feature type="transmembrane region" description="Helical" evidence="1">
    <location>
        <begin position="125"/>
        <end position="147"/>
    </location>
</feature>
<evidence type="ECO:0000313" key="2">
    <source>
        <dbReference type="EMBL" id="CAI4050605.1"/>
    </source>
</evidence>
<feature type="transmembrane region" description="Helical" evidence="1">
    <location>
        <begin position="242"/>
        <end position="261"/>
    </location>
</feature>
<name>A0AA35NLT4_SACUV</name>
<dbReference type="InterPro" id="IPR013083">
    <property type="entry name" value="Znf_RING/FYVE/PHD"/>
</dbReference>
<protein>
    <recommendedName>
        <fullName evidence="4">Asi3p</fullName>
    </recommendedName>
</protein>
<dbReference type="AlphaFoldDB" id="A0AA35NLT4"/>
<gene>
    <name evidence="2" type="primary">SUVC14G3090</name>
    <name evidence="2" type="ORF">SUVC_14G3090</name>
</gene>
<feature type="transmembrane region" description="Helical" evidence="1">
    <location>
        <begin position="89"/>
        <end position="105"/>
    </location>
</feature>
<dbReference type="PANTHER" id="PTHR22696">
    <property type="entry name" value="E3 UBIQUITIN-PROTEIN LIGASE RNF26"/>
    <property type="match status" value="1"/>
</dbReference>
<dbReference type="Gene3D" id="3.30.40.10">
    <property type="entry name" value="Zinc/RING finger domain, C3HC4 (zinc finger)"/>
    <property type="match status" value="1"/>
</dbReference>
<proteinExistence type="predicted"/>
<organism evidence="2 3">
    <name type="scientific">Saccharomyces uvarum</name>
    <name type="common">Yeast</name>
    <name type="synonym">Saccharomyces bayanus var. uvarum</name>
    <dbReference type="NCBI Taxonomy" id="230603"/>
    <lineage>
        <taxon>Eukaryota</taxon>
        <taxon>Fungi</taxon>
        <taxon>Dikarya</taxon>
        <taxon>Ascomycota</taxon>
        <taxon>Saccharomycotina</taxon>
        <taxon>Saccharomycetes</taxon>
        <taxon>Saccharomycetales</taxon>
        <taxon>Saccharomycetaceae</taxon>
        <taxon>Saccharomyces</taxon>
    </lineage>
</organism>
<dbReference type="Pfam" id="PF13920">
    <property type="entry name" value="zf-C3HC4_3"/>
    <property type="match status" value="1"/>
</dbReference>
<evidence type="ECO:0000256" key="1">
    <source>
        <dbReference type="SAM" id="Phobius"/>
    </source>
</evidence>
<evidence type="ECO:0000313" key="3">
    <source>
        <dbReference type="Proteomes" id="UP001162090"/>
    </source>
</evidence>
<dbReference type="Proteomes" id="UP001162090">
    <property type="component" value="Chromosome 14"/>
</dbReference>
<dbReference type="EMBL" id="OX365925">
    <property type="protein sequence ID" value="CAI4050605.1"/>
    <property type="molecule type" value="Genomic_DNA"/>
</dbReference>
<keyword evidence="1" id="KW-1133">Transmembrane helix</keyword>
<evidence type="ECO:0008006" key="4">
    <source>
        <dbReference type="Google" id="ProtNLM"/>
    </source>
</evidence>
<feature type="transmembrane region" description="Helical" evidence="1">
    <location>
        <begin position="267"/>
        <end position="295"/>
    </location>
</feature>
<reference evidence="2" key="1">
    <citation type="submission" date="2022-10" db="EMBL/GenBank/DDBJ databases">
        <authorList>
            <person name="Byrne P K."/>
        </authorList>
    </citation>
    <scope>NUCLEOTIDE SEQUENCE</scope>
    <source>
        <strain evidence="2">CBS7001</strain>
    </source>
</reference>
<keyword evidence="1" id="KW-0472">Membrane</keyword>
<feature type="transmembrane region" description="Helical" evidence="1">
    <location>
        <begin position="159"/>
        <end position="179"/>
    </location>
</feature>
<dbReference type="GO" id="GO:0016567">
    <property type="term" value="P:protein ubiquitination"/>
    <property type="evidence" value="ECO:0007669"/>
    <property type="project" value="TreeGrafter"/>
</dbReference>
<dbReference type="CDD" id="cd16616">
    <property type="entry name" value="mRING-HC-C4C4_Asi1p-like"/>
    <property type="match status" value="1"/>
</dbReference>